<reference evidence="3" key="1">
    <citation type="journal article" date="2023" name="Plant J.">
        <title>Genome sequences and population genomics provide insights into the demographic history, inbreeding, and mutation load of two 'living fossil' tree species of Dipteronia.</title>
        <authorList>
            <person name="Feng Y."/>
            <person name="Comes H.P."/>
            <person name="Chen J."/>
            <person name="Zhu S."/>
            <person name="Lu R."/>
            <person name="Zhang X."/>
            <person name="Li P."/>
            <person name="Qiu J."/>
            <person name="Olsen K.M."/>
            <person name="Qiu Y."/>
        </authorList>
    </citation>
    <scope>NUCLEOTIDE SEQUENCE</scope>
    <source>
        <strain evidence="3">NBL</strain>
    </source>
</reference>
<keyword evidence="1" id="KW-1133">Transmembrane helix</keyword>
<evidence type="ECO:0000313" key="3">
    <source>
        <dbReference type="EMBL" id="KAK3220004.1"/>
    </source>
</evidence>
<keyword evidence="1" id="KW-0812">Transmembrane</keyword>
<feature type="transmembrane region" description="Helical" evidence="1">
    <location>
        <begin position="82"/>
        <end position="102"/>
    </location>
</feature>
<comment type="caution">
    <text evidence="3">The sequence shown here is derived from an EMBL/GenBank/DDBJ whole genome shotgun (WGS) entry which is preliminary data.</text>
</comment>
<dbReference type="Gene3D" id="3.30.420.10">
    <property type="entry name" value="Ribonuclease H-like superfamily/Ribonuclease H"/>
    <property type="match status" value="1"/>
</dbReference>
<dbReference type="GO" id="GO:0003676">
    <property type="term" value="F:nucleic acid binding"/>
    <property type="evidence" value="ECO:0007669"/>
    <property type="project" value="InterPro"/>
</dbReference>
<evidence type="ECO:0000259" key="2">
    <source>
        <dbReference type="Pfam" id="PF13456"/>
    </source>
</evidence>
<proteinExistence type="predicted"/>
<dbReference type="InterPro" id="IPR036397">
    <property type="entry name" value="RNaseH_sf"/>
</dbReference>
<organism evidence="3 4">
    <name type="scientific">Dipteronia sinensis</name>
    <dbReference type="NCBI Taxonomy" id="43782"/>
    <lineage>
        <taxon>Eukaryota</taxon>
        <taxon>Viridiplantae</taxon>
        <taxon>Streptophyta</taxon>
        <taxon>Embryophyta</taxon>
        <taxon>Tracheophyta</taxon>
        <taxon>Spermatophyta</taxon>
        <taxon>Magnoliopsida</taxon>
        <taxon>eudicotyledons</taxon>
        <taxon>Gunneridae</taxon>
        <taxon>Pentapetalae</taxon>
        <taxon>rosids</taxon>
        <taxon>malvids</taxon>
        <taxon>Sapindales</taxon>
        <taxon>Sapindaceae</taxon>
        <taxon>Hippocastanoideae</taxon>
        <taxon>Acereae</taxon>
        <taxon>Dipteronia</taxon>
    </lineage>
</organism>
<dbReference type="GO" id="GO:0004523">
    <property type="term" value="F:RNA-DNA hybrid ribonuclease activity"/>
    <property type="evidence" value="ECO:0007669"/>
    <property type="project" value="InterPro"/>
</dbReference>
<dbReference type="InterPro" id="IPR044730">
    <property type="entry name" value="RNase_H-like_dom_plant"/>
</dbReference>
<dbReference type="InterPro" id="IPR002156">
    <property type="entry name" value="RNaseH_domain"/>
</dbReference>
<accession>A0AAE0AM70</accession>
<dbReference type="EMBL" id="JANJYJ010000004">
    <property type="protein sequence ID" value="KAK3220004.1"/>
    <property type="molecule type" value="Genomic_DNA"/>
</dbReference>
<dbReference type="AlphaFoldDB" id="A0AAE0AM70"/>
<evidence type="ECO:0000256" key="1">
    <source>
        <dbReference type="SAM" id="Phobius"/>
    </source>
</evidence>
<dbReference type="Proteomes" id="UP001281410">
    <property type="component" value="Unassembled WGS sequence"/>
</dbReference>
<feature type="domain" description="RNase H type-1" evidence="2">
    <location>
        <begin position="11"/>
        <end position="76"/>
    </location>
</feature>
<keyword evidence="4" id="KW-1185">Reference proteome</keyword>
<dbReference type="Pfam" id="PF13456">
    <property type="entry name" value="RVT_3"/>
    <property type="match status" value="1"/>
</dbReference>
<sequence length="111" mass="12212">MINLRTLGFDELGGKDIAVVSDSKMAVAWINKEDFGNLAHINSIYDIRSCMSNFGNLEVVYDSRAYNSFADSLAKMGSSMGFFLFVLLPLVATVGGWGNVYVVPNWLYSLA</sequence>
<name>A0AAE0AM70_9ROSI</name>
<dbReference type="InterPro" id="IPR012337">
    <property type="entry name" value="RNaseH-like_sf"/>
</dbReference>
<dbReference type="SUPFAM" id="SSF53098">
    <property type="entry name" value="Ribonuclease H-like"/>
    <property type="match status" value="1"/>
</dbReference>
<keyword evidence="1" id="KW-0472">Membrane</keyword>
<evidence type="ECO:0000313" key="4">
    <source>
        <dbReference type="Proteomes" id="UP001281410"/>
    </source>
</evidence>
<dbReference type="CDD" id="cd06222">
    <property type="entry name" value="RNase_H_like"/>
    <property type="match status" value="1"/>
</dbReference>
<protein>
    <recommendedName>
        <fullName evidence="2">RNase H type-1 domain-containing protein</fullName>
    </recommendedName>
</protein>
<gene>
    <name evidence="3" type="ORF">Dsin_013974</name>
</gene>